<dbReference type="EMBL" id="CP024996">
    <property type="protein sequence ID" value="AYR27042.1"/>
    <property type="molecule type" value="Genomic_DNA"/>
</dbReference>
<proteinExistence type="predicted"/>
<gene>
    <name evidence="1" type="ORF">RC54_18450</name>
</gene>
<reference evidence="1 2" key="1">
    <citation type="submission" date="2017-11" db="EMBL/GenBank/DDBJ databases">
        <title>Complete genome sequence of Herbaspirillum rubrisubalbicans DSM 11543.</title>
        <authorList>
            <person name="Chen M."/>
            <person name="An Q."/>
        </authorList>
    </citation>
    <scope>NUCLEOTIDE SEQUENCE [LARGE SCALE GENOMIC DNA]</scope>
    <source>
        <strain evidence="1 2">DSM 11543</strain>
    </source>
</reference>
<dbReference type="Proteomes" id="UP000269199">
    <property type="component" value="Chromosome"/>
</dbReference>
<name>A0AAD0UEG9_9BURK</name>
<accession>A0AAD0UEG9</accession>
<evidence type="ECO:0000313" key="2">
    <source>
        <dbReference type="Proteomes" id="UP000269199"/>
    </source>
</evidence>
<sequence>MSTLDSEGSPTYQAIDSISFKDFSLFEREGTFFLRIENPGRNSRELFNALELLFGFGFSADAITFGRSKPTLIFGSVDSSKLIGLKVSGAVVGEEVVARMEFVSKYGIDVANVTALKGLRYNVDFASFDMLHQGVKGNIAIFANGVVKIAGQLSPLLLDLLEQELPALISGS</sequence>
<protein>
    <submittedName>
        <fullName evidence="1">Uncharacterized protein</fullName>
    </submittedName>
</protein>
<dbReference type="AlphaFoldDB" id="A0AAD0UEG9"/>
<evidence type="ECO:0000313" key="1">
    <source>
        <dbReference type="EMBL" id="AYR27042.1"/>
    </source>
</evidence>
<organism evidence="1 2">
    <name type="scientific">Herbaspirillum rubrisubalbicans</name>
    <dbReference type="NCBI Taxonomy" id="80842"/>
    <lineage>
        <taxon>Bacteria</taxon>
        <taxon>Pseudomonadati</taxon>
        <taxon>Pseudomonadota</taxon>
        <taxon>Betaproteobacteria</taxon>
        <taxon>Burkholderiales</taxon>
        <taxon>Oxalobacteraceae</taxon>
        <taxon>Herbaspirillum</taxon>
    </lineage>
</organism>